<dbReference type="EMBL" id="JBJKBG010000008">
    <property type="protein sequence ID" value="KAL3725811.1"/>
    <property type="molecule type" value="Genomic_DNA"/>
</dbReference>
<organism evidence="2 3">
    <name type="scientific">Eucalyptus globulus</name>
    <name type="common">Tasmanian blue gum</name>
    <dbReference type="NCBI Taxonomy" id="34317"/>
    <lineage>
        <taxon>Eukaryota</taxon>
        <taxon>Viridiplantae</taxon>
        <taxon>Streptophyta</taxon>
        <taxon>Embryophyta</taxon>
        <taxon>Tracheophyta</taxon>
        <taxon>Spermatophyta</taxon>
        <taxon>Magnoliopsida</taxon>
        <taxon>eudicotyledons</taxon>
        <taxon>Gunneridae</taxon>
        <taxon>Pentapetalae</taxon>
        <taxon>rosids</taxon>
        <taxon>malvids</taxon>
        <taxon>Myrtales</taxon>
        <taxon>Myrtaceae</taxon>
        <taxon>Myrtoideae</taxon>
        <taxon>Eucalypteae</taxon>
        <taxon>Eucalyptus</taxon>
    </lineage>
</organism>
<feature type="signal peptide" evidence="1">
    <location>
        <begin position="1"/>
        <end position="29"/>
    </location>
</feature>
<dbReference type="AlphaFoldDB" id="A0ABD3JIY0"/>
<evidence type="ECO:0000313" key="2">
    <source>
        <dbReference type="EMBL" id="KAL3725811.1"/>
    </source>
</evidence>
<sequence length="113" mass="11806">MKKILSSKVAVVVMILLFLMGASMRPSEACRVLINGHGGARATSEEPGLIVLQTLQKGPTPCTGNCHGYTPGSSTTADTTGTKAFAGRSAMGVPPPLDYSDRVPRFDVAASRK</sequence>
<feature type="chain" id="PRO_5044872489" evidence="1">
    <location>
        <begin position="30"/>
        <end position="113"/>
    </location>
</feature>
<accession>A0ABD3JIY0</accession>
<reference evidence="2 3" key="1">
    <citation type="submission" date="2024-11" db="EMBL/GenBank/DDBJ databases">
        <title>Chromosome-level genome assembly of Eucalyptus globulus Labill. provides insights into its genome evolution.</title>
        <authorList>
            <person name="Li X."/>
        </authorList>
    </citation>
    <scope>NUCLEOTIDE SEQUENCE [LARGE SCALE GENOMIC DNA]</scope>
    <source>
        <strain evidence="2">CL2024</strain>
        <tissue evidence="2">Fresh tender leaves</tissue>
    </source>
</reference>
<comment type="caution">
    <text evidence="2">The sequence shown here is derived from an EMBL/GenBank/DDBJ whole genome shotgun (WGS) entry which is preliminary data.</text>
</comment>
<dbReference type="Proteomes" id="UP001634007">
    <property type="component" value="Unassembled WGS sequence"/>
</dbReference>
<evidence type="ECO:0000313" key="3">
    <source>
        <dbReference type="Proteomes" id="UP001634007"/>
    </source>
</evidence>
<evidence type="ECO:0000256" key="1">
    <source>
        <dbReference type="SAM" id="SignalP"/>
    </source>
</evidence>
<keyword evidence="1" id="KW-0732">Signal</keyword>
<proteinExistence type="predicted"/>
<keyword evidence="3" id="KW-1185">Reference proteome</keyword>
<protein>
    <submittedName>
        <fullName evidence="2">Uncharacterized protein</fullName>
    </submittedName>
</protein>
<gene>
    <name evidence="2" type="ORF">ACJRO7_030788</name>
</gene>
<name>A0ABD3JIY0_EUCGL</name>